<proteinExistence type="predicted"/>
<reference evidence="1 2" key="1">
    <citation type="journal article" date="2017" name="Gigascience">
        <title>Draft genome of the honey bee ectoparasitic mite, Tropilaelaps mercedesae, is shaped by the parasitic life history.</title>
        <authorList>
            <person name="Dong X."/>
            <person name="Armstrong S.D."/>
            <person name="Xia D."/>
            <person name="Makepeace B.L."/>
            <person name="Darby A.C."/>
            <person name="Kadowaki T."/>
        </authorList>
    </citation>
    <scope>NUCLEOTIDE SEQUENCE [LARGE SCALE GENOMIC DNA]</scope>
    <source>
        <strain evidence="1">Wuxi-XJTLU</strain>
    </source>
</reference>
<protein>
    <submittedName>
        <fullName evidence="1">Uncharacterized protein</fullName>
    </submittedName>
</protein>
<keyword evidence="2" id="KW-1185">Reference proteome</keyword>
<dbReference type="Proteomes" id="UP000192247">
    <property type="component" value="Unassembled WGS sequence"/>
</dbReference>
<evidence type="ECO:0000313" key="2">
    <source>
        <dbReference type="Proteomes" id="UP000192247"/>
    </source>
</evidence>
<dbReference type="InParanoid" id="A0A1V9XZ06"/>
<dbReference type="OrthoDB" id="289247at2759"/>
<comment type="caution">
    <text evidence="1">The sequence shown here is derived from an EMBL/GenBank/DDBJ whole genome shotgun (WGS) entry which is preliminary data.</text>
</comment>
<sequence length="81" mass="9280">MLSGYEHVRQKYRSKYLSEAIVRDKDHIRQDLYQNATEKHSGSSSPLDTRIHLVDDTMKHDTNMEGLLGFPEGLKGYKSGV</sequence>
<dbReference type="AlphaFoldDB" id="A0A1V9XZ06"/>
<dbReference type="EMBL" id="MNPL01001927">
    <property type="protein sequence ID" value="OQR78673.1"/>
    <property type="molecule type" value="Genomic_DNA"/>
</dbReference>
<evidence type="ECO:0000313" key="1">
    <source>
        <dbReference type="EMBL" id="OQR78673.1"/>
    </source>
</evidence>
<gene>
    <name evidence="1" type="ORF">BIW11_02688</name>
</gene>
<organism evidence="1 2">
    <name type="scientific">Tropilaelaps mercedesae</name>
    <dbReference type="NCBI Taxonomy" id="418985"/>
    <lineage>
        <taxon>Eukaryota</taxon>
        <taxon>Metazoa</taxon>
        <taxon>Ecdysozoa</taxon>
        <taxon>Arthropoda</taxon>
        <taxon>Chelicerata</taxon>
        <taxon>Arachnida</taxon>
        <taxon>Acari</taxon>
        <taxon>Parasitiformes</taxon>
        <taxon>Mesostigmata</taxon>
        <taxon>Gamasina</taxon>
        <taxon>Dermanyssoidea</taxon>
        <taxon>Laelapidae</taxon>
        <taxon>Tropilaelaps</taxon>
    </lineage>
</organism>
<name>A0A1V9XZ06_9ACAR</name>
<accession>A0A1V9XZ06</accession>